<evidence type="ECO:0000256" key="1">
    <source>
        <dbReference type="SAM" id="MobiDB-lite"/>
    </source>
</evidence>
<accession>A0A2I1FMM8</accession>
<feature type="region of interest" description="Disordered" evidence="1">
    <location>
        <begin position="24"/>
        <end position="75"/>
    </location>
</feature>
<name>A0A2I1FMM8_9GLOM</name>
<organism evidence="2 3">
    <name type="scientific">Rhizophagus irregularis</name>
    <dbReference type="NCBI Taxonomy" id="588596"/>
    <lineage>
        <taxon>Eukaryota</taxon>
        <taxon>Fungi</taxon>
        <taxon>Fungi incertae sedis</taxon>
        <taxon>Mucoromycota</taxon>
        <taxon>Glomeromycotina</taxon>
        <taxon>Glomeromycetes</taxon>
        <taxon>Glomerales</taxon>
        <taxon>Glomeraceae</taxon>
        <taxon>Rhizophagus</taxon>
    </lineage>
</organism>
<protein>
    <submittedName>
        <fullName evidence="2">Uncharacterized protein</fullName>
    </submittedName>
</protein>
<evidence type="ECO:0000313" key="2">
    <source>
        <dbReference type="EMBL" id="PKC09339.1"/>
    </source>
</evidence>
<reference evidence="2 3" key="2">
    <citation type="submission" date="2017-09" db="EMBL/GenBank/DDBJ databases">
        <title>Extensive intraspecific genome diversity in a model arbuscular mycorrhizal fungus.</title>
        <authorList>
            <person name="Chen E.C."/>
            <person name="Morin E."/>
            <person name="Beaudet D."/>
            <person name="Noel J."/>
            <person name="Ndikumana S."/>
            <person name="Charron P."/>
            <person name="St-Onge C."/>
            <person name="Giorgi J."/>
            <person name="Grigoriev I.V."/>
            <person name="Roux C."/>
            <person name="Martin F.M."/>
            <person name="Corradi N."/>
        </authorList>
    </citation>
    <scope>NUCLEOTIDE SEQUENCE [LARGE SCALE GENOMIC DNA]</scope>
    <source>
        <strain evidence="2 3">A5</strain>
    </source>
</reference>
<proteinExistence type="predicted"/>
<dbReference type="AlphaFoldDB" id="A0A2I1FMM8"/>
<dbReference type="EMBL" id="LLXJ01000469">
    <property type="protein sequence ID" value="PKC09339.1"/>
    <property type="molecule type" value="Genomic_DNA"/>
</dbReference>
<evidence type="ECO:0000313" key="3">
    <source>
        <dbReference type="Proteomes" id="UP000232722"/>
    </source>
</evidence>
<gene>
    <name evidence="2" type="ORF">RhiirA5_415804</name>
</gene>
<reference evidence="2 3" key="1">
    <citation type="submission" date="2016-04" db="EMBL/GenBank/DDBJ databases">
        <title>Genome analyses suggest a sexual origin of heterokaryosis in a supposedly ancient asexual fungus.</title>
        <authorList>
            <person name="Ropars J."/>
            <person name="Sedzielewska K."/>
            <person name="Noel J."/>
            <person name="Charron P."/>
            <person name="Farinelli L."/>
            <person name="Marton T."/>
            <person name="Kruger M."/>
            <person name="Pelin A."/>
            <person name="Brachmann A."/>
            <person name="Corradi N."/>
        </authorList>
    </citation>
    <scope>NUCLEOTIDE SEQUENCE [LARGE SCALE GENOMIC DNA]</scope>
    <source>
        <strain evidence="2 3">A5</strain>
    </source>
</reference>
<comment type="caution">
    <text evidence="2">The sequence shown here is derived from an EMBL/GenBank/DDBJ whole genome shotgun (WGS) entry which is preliminary data.</text>
</comment>
<sequence>MQFLFKLMLFSGFISNKTRTKPTCSRAAHITSVQPQDPPLSHLRMNNSPSDGSNSRAHHPWSLAPPSTHPITTSALPMCSTFSLDSPFTT</sequence>
<dbReference type="Proteomes" id="UP000232722">
    <property type="component" value="Unassembled WGS sequence"/>
</dbReference>
<feature type="compositionally biased region" description="Polar residues" evidence="1">
    <location>
        <begin position="44"/>
        <end position="55"/>
    </location>
</feature>